<evidence type="ECO:0000313" key="8">
    <source>
        <dbReference type="Proteomes" id="UP001344447"/>
    </source>
</evidence>
<organism evidence="7 8">
    <name type="scientific">Dictyostelium firmibasis</name>
    <dbReference type="NCBI Taxonomy" id="79012"/>
    <lineage>
        <taxon>Eukaryota</taxon>
        <taxon>Amoebozoa</taxon>
        <taxon>Evosea</taxon>
        <taxon>Eumycetozoa</taxon>
        <taxon>Dictyostelia</taxon>
        <taxon>Dictyosteliales</taxon>
        <taxon>Dictyosteliaceae</taxon>
        <taxon>Dictyostelium</taxon>
    </lineage>
</organism>
<dbReference type="GO" id="GO:0005885">
    <property type="term" value="C:Arp2/3 protein complex"/>
    <property type="evidence" value="ECO:0007669"/>
    <property type="project" value="InterPro"/>
</dbReference>
<dbReference type="Pfam" id="PF04699">
    <property type="entry name" value="P16-Arc"/>
    <property type="match status" value="1"/>
</dbReference>
<evidence type="ECO:0000256" key="5">
    <source>
        <dbReference type="RuleBase" id="RU004301"/>
    </source>
</evidence>
<dbReference type="SUPFAM" id="SSF69103">
    <property type="entry name" value="Arp2/3 complex 16 kDa subunit ARPC5"/>
    <property type="match status" value="1"/>
</dbReference>
<evidence type="ECO:0000256" key="1">
    <source>
        <dbReference type="ARBA" id="ARBA00004245"/>
    </source>
</evidence>
<comment type="function">
    <text evidence="5">Functions as component of the Arp2/3 complex which is involved in regulation of actin polymerization and together with an activating nucleation-promoting factor (NPF) mediates the formation of branched actin networks. Arp2/3 complex plays a critical role in the control of cell morphogenesis via the modulation of cell polarity development.</text>
</comment>
<dbReference type="Gene3D" id="1.25.40.190">
    <property type="entry name" value="Actin-related protein 2/3 complex subunit 5"/>
    <property type="match status" value="1"/>
</dbReference>
<keyword evidence="8" id="KW-1185">Reference proteome</keyword>
<evidence type="ECO:0000256" key="2">
    <source>
        <dbReference type="ARBA" id="ARBA00006084"/>
    </source>
</evidence>
<sequence>MNYEDDNVESGQAGKSDAEYKADIANREKEVTKALNAGKPQDALSVALADPPIYTKTAAIKDQNATIVLNLLGSFKDKDVETAVETLNDDQLDILMKYVYRGLAVGENSPIFFKWHECVLKKGGAGTIVRVISEKKTV</sequence>
<dbReference type="AlphaFoldDB" id="A0AAN7TT18"/>
<dbReference type="GO" id="GO:0034314">
    <property type="term" value="P:Arp2/3 complex-mediated actin nucleation"/>
    <property type="evidence" value="ECO:0007669"/>
    <property type="project" value="InterPro"/>
</dbReference>
<gene>
    <name evidence="7" type="ORF">RB653_008614</name>
</gene>
<dbReference type="GO" id="GO:0030833">
    <property type="term" value="P:regulation of actin filament polymerization"/>
    <property type="evidence" value="ECO:0007669"/>
    <property type="project" value="InterPro"/>
</dbReference>
<reference evidence="7 8" key="1">
    <citation type="submission" date="2023-11" db="EMBL/GenBank/DDBJ databases">
        <title>Dfirmibasis_genome.</title>
        <authorList>
            <person name="Edelbroek B."/>
            <person name="Kjellin J."/>
            <person name="Jerlstrom-Hultqvist J."/>
            <person name="Soderbom F."/>
        </authorList>
    </citation>
    <scope>NUCLEOTIDE SEQUENCE [LARGE SCALE GENOMIC DNA]</scope>
    <source>
        <strain evidence="7 8">TNS-C-14</strain>
    </source>
</reference>
<dbReference type="EMBL" id="JAVFKY010000003">
    <property type="protein sequence ID" value="KAK5578939.1"/>
    <property type="molecule type" value="Genomic_DNA"/>
</dbReference>
<dbReference type="Proteomes" id="UP001344447">
    <property type="component" value="Unassembled WGS sequence"/>
</dbReference>
<feature type="region of interest" description="Disordered" evidence="6">
    <location>
        <begin position="1"/>
        <end position="21"/>
    </location>
</feature>
<evidence type="ECO:0000256" key="3">
    <source>
        <dbReference type="ARBA" id="ARBA00022490"/>
    </source>
</evidence>
<comment type="caution">
    <text evidence="7">The sequence shown here is derived from an EMBL/GenBank/DDBJ whole genome shotgun (WGS) entry which is preliminary data.</text>
</comment>
<evidence type="ECO:0000313" key="7">
    <source>
        <dbReference type="EMBL" id="KAK5578939.1"/>
    </source>
</evidence>
<keyword evidence="3" id="KW-0963">Cytoplasm</keyword>
<comment type="subcellular location">
    <subcellularLocation>
        <location evidence="1">Cytoplasm</location>
        <location evidence="1">Cytoskeleton</location>
    </subcellularLocation>
</comment>
<dbReference type="PIRSF" id="PIRSF039096">
    <property type="entry name" value="p16-ARC"/>
    <property type="match status" value="1"/>
</dbReference>
<evidence type="ECO:0000256" key="4">
    <source>
        <dbReference type="ARBA" id="ARBA00023212"/>
    </source>
</evidence>
<dbReference type="InterPro" id="IPR006789">
    <property type="entry name" value="ARPC5"/>
</dbReference>
<dbReference type="PANTHER" id="PTHR12644">
    <property type="entry name" value="ARP2/3 COMPLEX 16 KD SUBUNIT P16-ARC"/>
    <property type="match status" value="1"/>
</dbReference>
<dbReference type="InterPro" id="IPR036743">
    <property type="entry name" value="ARPC5_sf"/>
</dbReference>
<accession>A0AAN7TT18</accession>
<comment type="similarity">
    <text evidence="2 5">Belongs to the ARPC5 family.</text>
</comment>
<name>A0AAN7TT18_9MYCE</name>
<evidence type="ECO:0000256" key="6">
    <source>
        <dbReference type="SAM" id="MobiDB-lite"/>
    </source>
</evidence>
<protein>
    <recommendedName>
        <fullName evidence="5">Actin-related protein 2/3 complex subunit 5</fullName>
    </recommendedName>
</protein>
<proteinExistence type="inferred from homology"/>
<keyword evidence="4 5" id="KW-0206">Cytoskeleton</keyword>